<gene>
    <name evidence="2" type="ORF">GQ55_5G382400</name>
</gene>
<dbReference type="PANTHER" id="PTHR35046">
    <property type="entry name" value="ZINC KNUCKLE (CCHC-TYPE) FAMILY PROTEIN"/>
    <property type="match status" value="1"/>
</dbReference>
<dbReference type="PANTHER" id="PTHR35046:SF26">
    <property type="entry name" value="RNA-DIRECTED DNA POLYMERASE"/>
    <property type="match status" value="1"/>
</dbReference>
<evidence type="ECO:0000256" key="1">
    <source>
        <dbReference type="SAM" id="MobiDB-lite"/>
    </source>
</evidence>
<feature type="region of interest" description="Disordered" evidence="1">
    <location>
        <begin position="75"/>
        <end position="114"/>
    </location>
</feature>
<keyword evidence="3" id="KW-1185">Reference proteome</keyword>
<accession>A0A2T7DMU1</accession>
<protein>
    <recommendedName>
        <fullName evidence="4">Retrotransposon gag domain-containing protein</fullName>
    </recommendedName>
</protein>
<dbReference type="OrthoDB" id="785668at2759"/>
<sequence length="243" mass="28269">MASEDGAQPPSYVTQEQLQKLVQDFNAQLNENMVAVQANMVAEVVKDLKAQGAAGSHEEELDETDEEYETRLLREEHGRKNAHGQRRGGGRGGDAFGRGRGRGHGNGAADEMTDPDTFRLHCNDIFQYHRNVNNDQPNEEKFGKLKFSMPKFEDTSHPDAYLTWELKVEKIFRVHNYSKEKKVHMAALNFDGYALIWCKFRIKERRMVNFRWQHGLKMKREMRACFVPKHYKHDLFDKLQNLK</sequence>
<evidence type="ECO:0000313" key="2">
    <source>
        <dbReference type="EMBL" id="PUZ56898.1"/>
    </source>
</evidence>
<feature type="compositionally biased region" description="Basic residues" evidence="1">
    <location>
        <begin position="80"/>
        <end position="89"/>
    </location>
</feature>
<dbReference type="AlphaFoldDB" id="A0A2T7DMU1"/>
<proteinExistence type="predicted"/>
<dbReference type="Proteomes" id="UP000244336">
    <property type="component" value="Chromosome 5"/>
</dbReference>
<evidence type="ECO:0000313" key="3">
    <source>
        <dbReference type="Proteomes" id="UP000244336"/>
    </source>
</evidence>
<evidence type="ECO:0008006" key="4">
    <source>
        <dbReference type="Google" id="ProtNLM"/>
    </source>
</evidence>
<dbReference type="EMBL" id="CM009753">
    <property type="protein sequence ID" value="PUZ56898.1"/>
    <property type="molecule type" value="Genomic_DNA"/>
</dbReference>
<organism evidence="2 3">
    <name type="scientific">Panicum hallii var. hallii</name>
    <dbReference type="NCBI Taxonomy" id="1504633"/>
    <lineage>
        <taxon>Eukaryota</taxon>
        <taxon>Viridiplantae</taxon>
        <taxon>Streptophyta</taxon>
        <taxon>Embryophyta</taxon>
        <taxon>Tracheophyta</taxon>
        <taxon>Spermatophyta</taxon>
        <taxon>Magnoliopsida</taxon>
        <taxon>Liliopsida</taxon>
        <taxon>Poales</taxon>
        <taxon>Poaceae</taxon>
        <taxon>PACMAD clade</taxon>
        <taxon>Panicoideae</taxon>
        <taxon>Panicodae</taxon>
        <taxon>Paniceae</taxon>
        <taxon>Panicinae</taxon>
        <taxon>Panicum</taxon>
        <taxon>Panicum sect. Panicum</taxon>
    </lineage>
</organism>
<reference evidence="2 3" key="1">
    <citation type="submission" date="2018-04" db="EMBL/GenBank/DDBJ databases">
        <title>WGS assembly of Panicum hallii var. hallii HAL2.</title>
        <authorList>
            <person name="Lovell J."/>
            <person name="Jenkins J."/>
            <person name="Lowry D."/>
            <person name="Mamidi S."/>
            <person name="Sreedasyam A."/>
            <person name="Weng X."/>
            <person name="Barry K."/>
            <person name="Bonette J."/>
            <person name="Campitelli B."/>
            <person name="Daum C."/>
            <person name="Gordon S."/>
            <person name="Gould B."/>
            <person name="Lipzen A."/>
            <person name="MacQueen A."/>
            <person name="Palacio-Mejia J."/>
            <person name="Plott C."/>
            <person name="Shakirov E."/>
            <person name="Shu S."/>
            <person name="Yoshinaga Y."/>
            <person name="Zane M."/>
            <person name="Rokhsar D."/>
            <person name="Grimwood J."/>
            <person name="Schmutz J."/>
            <person name="Juenger T."/>
        </authorList>
    </citation>
    <scope>NUCLEOTIDE SEQUENCE [LARGE SCALE GENOMIC DNA]</scope>
    <source>
        <strain evidence="3">cv. HAL2</strain>
    </source>
</reference>
<name>A0A2T7DMU1_9POAL</name>
<dbReference type="Gramene" id="PUZ56898">
    <property type="protein sequence ID" value="PUZ56898"/>
    <property type="gene ID" value="GQ55_5G382400"/>
</dbReference>